<keyword evidence="5 6" id="KW-0326">Glycosidase</keyword>
<evidence type="ECO:0000256" key="3">
    <source>
        <dbReference type="ARBA" id="ARBA00012556"/>
    </source>
</evidence>
<feature type="chain" id="PRO_5005104167" description="Arabinogalactan endo-beta-1,4-galactanase" evidence="6">
    <location>
        <begin position="26"/>
        <end position="380"/>
    </location>
</feature>
<dbReference type="Pfam" id="PF07745">
    <property type="entry name" value="Glyco_hydro_53"/>
    <property type="match status" value="1"/>
</dbReference>
<evidence type="ECO:0000256" key="6">
    <source>
        <dbReference type="RuleBase" id="RU361192"/>
    </source>
</evidence>
<evidence type="ECO:0000256" key="7">
    <source>
        <dbReference type="SAM" id="MobiDB-lite"/>
    </source>
</evidence>
<dbReference type="InterPro" id="IPR011683">
    <property type="entry name" value="Glyco_hydro_53"/>
</dbReference>
<name>A0A069SNP0_PHOVU</name>
<comment type="catalytic activity">
    <reaction evidence="1 6">
        <text>The enzyme specifically hydrolyzes (1-&gt;4)-beta-D-galactosidic linkages in type I arabinogalactans.</text>
        <dbReference type="EC" id="3.2.1.89"/>
    </reaction>
</comment>
<feature type="region of interest" description="Disordered" evidence="7">
    <location>
        <begin position="27"/>
        <end position="47"/>
    </location>
</feature>
<dbReference type="PANTHER" id="PTHR34983">
    <property type="entry name" value="ARABINOGALACTAN ENDO-BETA-1,4-GALACTANASE A"/>
    <property type="match status" value="1"/>
</dbReference>
<sequence>MKEIYHNLKNYMLTALLVLSSSACGSHGNEQSGTDNSDTPAPSKTSFTQGADISWVSEMEKKGLKFYNHEGIETDCFQLMKELGINAIRLRVWVNPKDRWNSKQDVVNKARRAKEQGLDVMVDFHYSDSWADPGQQFKPKAWIGKSVAELKTAIAAHTIDILQALKAEDISPRWVQVGNEIRPGMLWDENVALSGAFYDIRECDVKGLNSTNERVKYPQNTQNLAEFVNTGYDAVKKIFPQSIVIVHIDNAWDDLTWWFKQFKEAGGKLDMIGLSHYPQTHSTKLWQEMNLLALKHISQLAKTFQVKVMITEIGVKQNDSASAQVLADFINKARDMESCAGVWYWEPECYEWNGYDMGAFDKNGKPTAIMNAFQSSTKRK</sequence>
<keyword evidence="4 6" id="KW-0378">Hydrolase</keyword>
<dbReference type="SUPFAM" id="SSF51445">
    <property type="entry name" value="(Trans)glycosidases"/>
    <property type="match status" value="1"/>
</dbReference>
<dbReference type="Proteomes" id="UP000027661">
    <property type="component" value="Unassembled WGS sequence"/>
</dbReference>
<dbReference type="GO" id="GO:0031218">
    <property type="term" value="F:arabinogalactan endo-1,4-beta-galactosidase activity"/>
    <property type="evidence" value="ECO:0007669"/>
    <property type="project" value="UniProtKB-EC"/>
</dbReference>
<dbReference type="InterPro" id="IPR017853">
    <property type="entry name" value="GH"/>
</dbReference>
<keyword evidence="6" id="KW-0732">Signal</keyword>
<comment type="caution">
    <text evidence="8">The sequence shown here is derived from an EMBL/GenBank/DDBJ whole genome shotgun (WGS) entry which is preliminary data.</text>
</comment>
<dbReference type="PROSITE" id="PS51257">
    <property type="entry name" value="PROKAR_LIPOPROTEIN"/>
    <property type="match status" value="1"/>
</dbReference>
<dbReference type="EMBL" id="JNHM01000002">
    <property type="protein sequence ID" value="KDS56859.1"/>
    <property type="molecule type" value="Genomic_DNA"/>
</dbReference>
<evidence type="ECO:0000256" key="5">
    <source>
        <dbReference type="ARBA" id="ARBA00023295"/>
    </source>
</evidence>
<dbReference type="AlphaFoldDB" id="A0A069SNP0"/>
<organism evidence="8 9">
    <name type="scientific">Phocaeicola vulgatus str. 3975 RP4</name>
    <dbReference type="NCBI Taxonomy" id="1339352"/>
    <lineage>
        <taxon>Bacteria</taxon>
        <taxon>Pseudomonadati</taxon>
        <taxon>Bacteroidota</taxon>
        <taxon>Bacteroidia</taxon>
        <taxon>Bacteroidales</taxon>
        <taxon>Bacteroidaceae</taxon>
        <taxon>Phocaeicola</taxon>
    </lineage>
</organism>
<evidence type="ECO:0000313" key="8">
    <source>
        <dbReference type="EMBL" id="KDS56859.1"/>
    </source>
</evidence>
<dbReference type="PANTHER" id="PTHR34983:SF1">
    <property type="entry name" value="ARABINOGALACTAN ENDO-BETA-1,4-GALACTANASE A"/>
    <property type="match status" value="1"/>
</dbReference>
<feature type="signal peptide" evidence="6">
    <location>
        <begin position="1"/>
        <end position="25"/>
    </location>
</feature>
<dbReference type="PATRIC" id="fig|1339352.3.peg.91"/>
<dbReference type="GO" id="GO:0015926">
    <property type="term" value="F:glucosidase activity"/>
    <property type="evidence" value="ECO:0007669"/>
    <property type="project" value="InterPro"/>
</dbReference>
<evidence type="ECO:0000313" key="9">
    <source>
        <dbReference type="Proteomes" id="UP000027661"/>
    </source>
</evidence>
<reference evidence="8 9" key="1">
    <citation type="submission" date="2014-04" db="EMBL/GenBank/DDBJ databases">
        <authorList>
            <person name="Sears C."/>
            <person name="Carroll K."/>
            <person name="Sack B.R."/>
            <person name="Qadri F."/>
            <person name="Myers L.L."/>
            <person name="Chung G.-T."/>
            <person name="Escheverria P."/>
            <person name="Fraser C.M."/>
            <person name="Sadzewicz L."/>
            <person name="Shefchek K.A."/>
            <person name="Tallon L."/>
            <person name="Das S.P."/>
            <person name="Daugherty S."/>
            <person name="Mongodin E.F."/>
        </authorList>
    </citation>
    <scope>NUCLEOTIDE SEQUENCE [LARGE SCALE GENOMIC DNA]</scope>
    <source>
        <strain evidence="8 9">3975 RP4</strain>
    </source>
</reference>
<dbReference type="EC" id="3.2.1.89" evidence="3 6"/>
<gene>
    <name evidence="8" type="ORF">M099_0093</name>
</gene>
<dbReference type="RefSeq" id="WP_008668514.1">
    <property type="nucleotide sequence ID" value="NZ_JNHM01000002.1"/>
</dbReference>
<comment type="similarity">
    <text evidence="2 6">Belongs to the glycosyl hydrolase 53 family.</text>
</comment>
<evidence type="ECO:0000256" key="4">
    <source>
        <dbReference type="ARBA" id="ARBA00022801"/>
    </source>
</evidence>
<dbReference type="Gene3D" id="3.20.20.80">
    <property type="entry name" value="Glycosidases"/>
    <property type="match status" value="1"/>
</dbReference>
<evidence type="ECO:0000256" key="1">
    <source>
        <dbReference type="ARBA" id="ARBA00001695"/>
    </source>
</evidence>
<protein>
    <recommendedName>
        <fullName evidence="3 6">Arabinogalactan endo-beta-1,4-galactanase</fullName>
        <ecNumber evidence="3 6">3.2.1.89</ecNumber>
    </recommendedName>
</protein>
<evidence type="ECO:0000256" key="2">
    <source>
        <dbReference type="ARBA" id="ARBA00010687"/>
    </source>
</evidence>
<dbReference type="GO" id="GO:0045490">
    <property type="term" value="P:pectin catabolic process"/>
    <property type="evidence" value="ECO:0007669"/>
    <property type="project" value="TreeGrafter"/>
</dbReference>
<accession>A0A069SNP0</accession>
<proteinExistence type="inferred from homology"/>